<feature type="domain" description="HTH gntR-type" evidence="4">
    <location>
        <begin position="11"/>
        <end position="79"/>
    </location>
</feature>
<dbReference type="SUPFAM" id="SSF46785">
    <property type="entry name" value="Winged helix' DNA-binding domain"/>
    <property type="match status" value="1"/>
</dbReference>
<dbReference type="OrthoDB" id="362473at2"/>
<gene>
    <name evidence="5" type="ORF">SAMN02745191_2064</name>
</gene>
<keyword evidence="3" id="KW-0804">Transcription</keyword>
<dbReference type="Pfam" id="PF00392">
    <property type="entry name" value="GntR"/>
    <property type="match status" value="1"/>
</dbReference>
<dbReference type="InterPro" id="IPR000524">
    <property type="entry name" value="Tscrpt_reg_HTH_GntR"/>
</dbReference>
<dbReference type="Proteomes" id="UP000243297">
    <property type="component" value="Unassembled WGS sequence"/>
</dbReference>
<dbReference type="PANTHER" id="PTHR38445">
    <property type="entry name" value="HTH-TYPE TRANSCRIPTIONAL REPRESSOR YTRA"/>
    <property type="match status" value="1"/>
</dbReference>
<protein>
    <submittedName>
        <fullName evidence="5">Transcriptional regulator, GntR family</fullName>
    </submittedName>
</protein>
<dbReference type="InterPro" id="IPR036388">
    <property type="entry name" value="WH-like_DNA-bd_sf"/>
</dbReference>
<proteinExistence type="predicted"/>
<sequence length="123" mass="14290">MILKIDEKSNLANYLQLMNQIKEKIFLGELTINDQLPSIRVLAKDLNIAIITVKRAYDELEKEGFIETRQGKGCFVKKLHLDQLKEKKLLEIEKNLNEIIHDAKQFGLSDLEITNLIKKILEE</sequence>
<organism evidence="5 6">
    <name type="scientific">Anaerorhabdus furcosa</name>
    <dbReference type="NCBI Taxonomy" id="118967"/>
    <lineage>
        <taxon>Bacteria</taxon>
        <taxon>Bacillati</taxon>
        <taxon>Bacillota</taxon>
        <taxon>Erysipelotrichia</taxon>
        <taxon>Erysipelotrichales</taxon>
        <taxon>Erysipelotrichaceae</taxon>
        <taxon>Anaerorhabdus</taxon>
    </lineage>
</organism>
<keyword evidence="1" id="KW-0805">Transcription regulation</keyword>
<dbReference type="CDD" id="cd07377">
    <property type="entry name" value="WHTH_GntR"/>
    <property type="match status" value="1"/>
</dbReference>
<dbReference type="PROSITE" id="PS50949">
    <property type="entry name" value="HTH_GNTR"/>
    <property type="match status" value="1"/>
</dbReference>
<evidence type="ECO:0000259" key="4">
    <source>
        <dbReference type="PROSITE" id="PS50949"/>
    </source>
</evidence>
<name>A0A1T4PK34_9FIRM</name>
<dbReference type="STRING" id="118967.SAMN02745191_2064"/>
<dbReference type="InterPro" id="IPR036390">
    <property type="entry name" value="WH_DNA-bd_sf"/>
</dbReference>
<evidence type="ECO:0000256" key="3">
    <source>
        <dbReference type="ARBA" id="ARBA00023163"/>
    </source>
</evidence>
<evidence type="ECO:0000256" key="2">
    <source>
        <dbReference type="ARBA" id="ARBA00023125"/>
    </source>
</evidence>
<dbReference type="SMART" id="SM00345">
    <property type="entry name" value="HTH_GNTR"/>
    <property type="match status" value="1"/>
</dbReference>
<evidence type="ECO:0000256" key="1">
    <source>
        <dbReference type="ARBA" id="ARBA00023015"/>
    </source>
</evidence>
<accession>A0A1T4PK34</accession>
<dbReference type="GO" id="GO:0003677">
    <property type="term" value="F:DNA binding"/>
    <property type="evidence" value="ECO:0007669"/>
    <property type="project" value="UniProtKB-KW"/>
</dbReference>
<reference evidence="6" key="1">
    <citation type="submission" date="2017-02" db="EMBL/GenBank/DDBJ databases">
        <authorList>
            <person name="Varghese N."/>
            <person name="Submissions S."/>
        </authorList>
    </citation>
    <scope>NUCLEOTIDE SEQUENCE [LARGE SCALE GENOMIC DNA]</scope>
    <source>
        <strain evidence="6">ATCC 25662</strain>
    </source>
</reference>
<dbReference type="AlphaFoldDB" id="A0A1T4PK34"/>
<dbReference type="GO" id="GO:0003700">
    <property type="term" value="F:DNA-binding transcription factor activity"/>
    <property type="evidence" value="ECO:0007669"/>
    <property type="project" value="InterPro"/>
</dbReference>
<dbReference type="RefSeq" id="WP_078712461.1">
    <property type="nucleotide sequence ID" value="NZ_FUWY01000006.1"/>
</dbReference>
<dbReference type="PANTHER" id="PTHR38445:SF7">
    <property type="entry name" value="GNTR-FAMILY TRANSCRIPTIONAL REGULATOR"/>
    <property type="match status" value="1"/>
</dbReference>
<dbReference type="EMBL" id="FUWY01000006">
    <property type="protein sequence ID" value="SJZ91586.1"/>
    <property type="molecule type" value="Genomic_DNA"/>
</dbReference>
<keyword evidence="6" id="KW-1185">Reference proteome</keyword>
<evidence type="ECO:0000313" key="6">
    <source>
        <dbReference type="Proteomes" id="UP000243297"/>
    </source>
</evidence>
<keyword evidence="2" id="KW-0238">DNA-binding</keyword>
<dbReference type="Gene3D" id="1.10.10.10">
    <property type="entry name" value="Winged helix-like DNA-binding domain superfamily/Winged helix DNA-binding domain"/>
    <property type="match status" value="1"/>
</dbReference>
<evidence type="ECO:0000313" key="5">
    <source>
        <dbReference type="EMBL" id="SJZ91586.1"/>
    </source>
</evidence>